<proteinExistence type="predicted"/>
<reference evidence="7" key="1">
    <citation type="journal article" date="2022" name="bioRxiv">
        <title>Deciphering the potential niche of two novel black yeast fungi from a biological soil crust based on their genomes, phenotypes, and melanin regulation.</title>
        <authorList>
            <consortium name="DOE Joint Genome Institute"/>
            <person name="Carr E.C."/>
            <person name="Barton Q."/>
            <person name="Grambo S."/>
            <person name="Sullivan M."/>
            <person name="Renfro C.M."/>
            <person name="Kuo A."/>
            <person name="Pangilinan J."/>
            <person name="Lipzen A."/>
            <person name="Keymanesh K."/>
            <person name="Savage E."/>
            <person name="Barry K."/>
            <person name="Grigoriev I.V."/>
            <person name="Riekhof W.R."/>
            <person name="Harris S.S."/>
        </authorList>
    </citation>
    <scope>NUCLEOTIDE SEQUENCE</scope>
    <source>
        <strain evidence="7">JF 03-4F</strain>
    </source>
</reference>
<dbReference type="EMBL" id="MU404355">
    <property type="protein sequence ID" value="KAI1611962.1"/>
    <property type="molecule type" value="Genomic_DNA"/>
</dbReference>
<dbReference type="GO" id="GO:0000981">
    <property type="term" value="F:DNA-binding transcription factor activity, RNA polymerase II-specific"/>
    <property type="evidence" value="ECO:0007669"/>
    <property type="project" value="InterPro"/>
</dbReference>
<evidence type="ECO:0000256" key="5">
    <source>
        <dbReference type="SAM" id="MobiDB-lite"/>
    </source>
</evidence>
<dbReference type="PROSITE" id="PS50048">
    <property type="entry name" value="ZN2_CY6_FUNGAL_2"/>
    <property type="match status" value="1"/>
</dbReference>
<evidence type="ECO:0000256" key="1">
    <source>
        <dbReference type="ARBA" id="ARBA00023015"/>
    </source>
</evidence>
<gene>
    <name evidence="7" type="ORF">EDD36DRAFT_488920</name>
</gene>
<evidence type="ECO:0000256" key="4">
    <source>
        <dbReference type="ARBA" id="ARBA00023242"/>
    </source>
</evidence>
<dbReference type="SUPFAM" id="SSF57701">
    <property type="entry name" value="Zn2/Cys6 DNA-binding domain"/>
    <property type="match status" value="1"/>
</dbReference>
<sequence length="509" mass="57322">MVGPRSRGCRKCVDRKVKCDELRPGCDRCAKANVKCPGYGLIFRFHDTVVLGSEASGQKAVFEQVTSNEDSTRRPLVTTSSRQVRKPELRGQKSQKLAVATQSRNPQPLLKSISTKSTRNAEFVATFINGLPQRLWYTKNWFAWICRSDDDPTLNTATRALVKANGALVYKDDSLVAQSRHEYGDALRSLRDSIAHPRQSRLGALQNSVLVLSIFELYDVFLARHSTDLTLKGVVDPRDKALWLKPSIWMHHAQGIQQLMRTQPPESYKHTDANRFLYISMRDTFILLAYTNQTSCFLEEAAWQSIIYSQTEPYTLEHAFCALFAAQVQGPGLVRDAKTVMENGGDVSTVRDKAVRLHREACDAFHYFMSELAHISRLPSEVPSGDGGAVLHSVYSFRGVRFPDVLTPRAMCNHHSFIIHINRVLGQLQNHEGRSLAAGVTSALKVESAASAVEICKCLPMLERMPVTMLGVFSLAYPIFYIDCALEACPTEYKSWVMDRKRKWVMENE</sequence>
<dbReference type="Gene3D" id="4.10.240.10">
    <property type="entry name" value="Zn(2)-C6 fungal-type DNA-binding domain"/>
    <property type="match status" value="1"/>
</dbReference>
<keyword evidence="8" id="KW-1185">Reference proteome</keyword>
<dbReference type="PANTHER" id="PTHR38111">
    <property type="entry name" value="ZN(2)-C6 FUNGAL-TYPE DOMAIN-CONTAINING PROTEIN-RELATED"/>
    <property type="match status" value="1"/>
</dbReference>
<comment type="caution">
    <text evidence="7">The sequence shown here is derived from an EMBL/GenBank/DDBJ whole genome shotgun (WGS) entry which is preliminary data.</text>
</comment>
<dbReference type="InterPro" id="IPR001138">
    <property type="entry name" value="Zn2Cys6_DnaBD"/>
</dbReference>
<feature type="compositionally biased region" description="Polar residues" evidence="5">
    <location>
        <begin position="92"/>
        <end position="112"/>
    </location>
</feature>
<dbReference type="Pfam" id="PF00172">
    <property type="entry name" value="Zn_clus"/>
    <property type="match status" value="1"/>
</dbReference>
<protein>
    <recommendedName>
        <fullName evidence="6">Zn(2)-C6 fungal-type domain-containing protein</fullName>
    </recommendedName>
</protein>
<accession>A0AAN6IBP5</accession>
<name>A0AAN6IBP5_9EURO</name>
<dbReference type="AlphaFoldDB" id="A0AAN6IBP5"/>
<dbReference type="InterPro" id="IPR053178">
    <property type="entry name" value="Osmoadaptation_assoc"/>
</dbReference>
<keyword evidence="3" id="KW-0804">Transcription</keyword>
<dbReference type="CDD" id="cd00067">
    <property type="entry name" value="GAL4"/>
    <property type="match status" value="1"/>
</dbReference>
<dbReference type="InterPro" id="IPR036864">
    <property type="entry name" value="Zn2-C6_fun-type_DNA-bd_sf"/>
</dbReference>
<dbReference type="PANTHER" id="PTHR38111:SF6">
    <property type="entry name" value="FINGER DOMAIN PROTEIN, PUTATIVE (AFU_ORTHOLOGUE AFUA_8G01940)-RELATED"/>
    <property type="match status" value="1"/>
</dbReference>
<keyword evidence="2" id="KW-0238">DNA-binding</keyword>
<evidence type="ECO:0000256" key="3">
    <source>
        <dbReference type="ARBA" id="ARBA00023163"/>
    </source>
</evidence>
<dbReference type="GO" id="GO:0008270">
    <property type="term" value="F:zinc ion binding"/>
    <property type="evidence" value="ECO:0007669"/>
    <property type="project" value="InterPro"/>
</dbReference>
<feature type="domain" description="Zn(2)-C6 fungal-type" evidence="6">
    <location>
        <begin position="8"/>
        <end position="36"/>
    </location>
</feature>
<organism evidence="7 8">
    <name type="scientific">Exophiala viscosa</name>
    <dbReference type="NCBI Taxonomy" id="2486360"/>
    <lineage>
        <taxon>Eukaryota</taxon>
        <taxon>Fungi</taxon>
        <taxon>Dikarya</taxon>
        <taxon>Ascomycota</taxon>
        <taxon>Pezizomycotina</taxon>
        <taxon>Eurotiomycetes</taxon>
        <taxon>Chaetothyriomycetidae</taxon>
        <taxon>Chaetothyriales</taxon>
        <taxon>Herpotrichiellaceae</taxon>
        <taxon>Exophiala</taxon>
    </lineage>
</organism>
<dbReference type="GO" id="GO:0003677">
    <property type="term" value="F:DNA binding"/>
    <property type="evidence" value="ECO:0007669"/>
    <property type="project" value="UniProtKB-KW"/>
</dbReference>
<dbReference type="Proteomes" id="UP001203852">
    <property type="component" value="Unassembled WGS sequence"/>
</dbReference>
<evidence type="ECO:0000259" key="6">
    <source>
        <dbReference type="PROSITE" id="PS50048"/>
    </source>
</evidence>
<feature type="region of interest" description="Disordered" evidence="5">
    <location>
        <begin position="66"/>
        <end position="112"/>
    </location>
</feature>
<keyword evidence="4" id="KW-0539">Nucleus</keyword>
<evidence type="ECO:0000313" key="8">
    <source>
        <dbReference type="Proteomes" id="UP001203852"/>
    </source>
</evidence>
<evidence type="ECO:0000256" key="2">
    <source>
        <dbReference type="ARBA" id="ARBA00023125"/>
    </source>
</evidence>
<keyword evidence="1" id="KW-0805">Transcription regulation</keyword>
<evidence type="ECO:0000313" key="7">
    <source>
        <dbReference type="EMBL" id="KAI1611962.1"/>
    </source>
</evidence>